<dbReference type="AlphaFoldDB" id="A0A2T3ADW4"/>
<feature type="compositionally biased region" description="Polar residues" evidence="1">
    <location>
        <begin position="180"/>
        <end position="203"/>
    </location>
</feature>
<dbReference type="OrthoDB" id="3437607at2759"/>
<keyword evidence="3" id="KW-1185">Reference proteome</keyword>
<gene>
    <name evidence="2" type="ORF">BD289DRAFT_175398</name>
</gene>
<evidence type="ECO:0000256" key="1">
    <source>
        <dbReference type="SAM" id="MobiDB-lite"/>
    </source>
</evidence>
<dbReference type="EMBL" id="KZ678405">
    <property type="protein sequence ID" value="PSR93687.1"/>
    <property type="molecule type" value="Genomic_DNA"/>
</dbReference>
<feature type="compositionally biased region" description="Polar residues" evidence="1">
    <location>
        <begin position="237"/>
        <end position="249"/>
    </location>
</feature>
<feature type="compositionally biased region" description="Low complexity" evidence="1">
    <location>
        <begin position="275"/>
        <end position="295"/>
    </location>
</feature>
<feature type="region of interest" description="Disordered" evidence="1">
    <location>
        <begin position="172"/>
        <end position="203"/>
    </location>
</feature>
<sequence length="413" mass="45919">MIRLRPTSISLTMSEVKDFENRRRYRRYLQRGENTASEETVKRKPSSSLELQEPREPLSLSRNRECSSSSPAHTETVSPPAIQALLNAYSGRRNERYPHLSVRGQEAASASIDTPTAHANTQLPRQQLASPSLGFDSISTPPSVPEFGVEMSSMTVERSPGSQESITERHASIAPEIRGQTDTQAKPGNSHDTNSARPTRMHTSTARAFDLTIQTRRSCSDEPAPPTSNHRGDGSSPHRSSIRTHNNGDSGSSTRSGSRRASRIDRVMQLYPGVSRRTPTPAPSTSTRSQSQSPRRQAREHSASLSAVPSTPRRRIRVYDDLVSSTRQPQTPEQLPEARHQSRLPMSYTAPVVRFRSDRPLVTEPPATVHRPYRRRELSPMGMSAPGFEGLYGGRENDDDVALFDEASHIRDR</sequence>
<feature type="region of interest" description="Disordered" evidence="1">
    <location>
        <begin position="29"/>
        <end position="81"/>
    </location>
</feature>
<dbReference type="Proteomes" id="UP000241462">
    <property type="component" value="Unassembled WGS sequence"/>
</dbReference>
<evidence type="ECO:0000313" key="2">
    <source>
        <dbReference type="EMBL" id="PSR93687.1"/>
    </source>
</evidence>
<feature type="compositionally biased region" description="Low complexity" evidence="1">
    <location>
        <begin position="58"/>
        <end position="70"/>
    </location>
</feature>
<accession>A0A2T3ADW4</accession>
<name>A0A2T3ADW4_9PEZI</name>
<feature type="region of interest" description="Disordered" evidence="1">
    <location>
        <begin position="216"/>
        <end position="316"/>
    </location>
</feature>
<dbReference type="InParanoid" id="A0A2T3ADW4"/>
<reference evidence="2 3" key="1">
    <citation type="journal article" date="2018" name="Mycol. Prog.">
        <title>Coniella lustricola, a new species from submerged detritus.</title>
        <authorList>
            <person name="Raudabaugh D.B."/>
            <person name="Iturriaga T."/>
            <person name="Carver A."/>
            <person name="Mondo S."/>
            <person name="Pangilinan J."/>
            <person name="Lipzen A."/>
            <person name="He G."/>
            <person name="Amirebrahimi M."/>
            <person name="Grigoriev I.V."/>
            <person name="Miller A.N."/>
        </authorList>
    </citation>
    <scope>NUCLEOTIDE SEQUENCE [LARGE SCALE GENOMIC DNA]</scope>
    <source>
        <strain evidence="2 3">B22-T-1</strain>
    </source>
</reference>
<proteinExistence type="predicted"/>
<evidence type="ECO:0000313" key="3">
    <source>
        <dbReference type="Proteomes" id="UP000241462"/>
    </source>
</evidence>
<protein>
    <submittedName>
        <fullName evidence="2">Uncharacterized protein</fullName>
    </submittedName>
</protein>
<organism evidence="2 3">
    <name type="scientific">Coniella lustricola</name>
    <dbReference type="NCBI Taxonomy" id="2025994"/>
    <lineage>
        <taxon>Eukaryota</taxon>
        <taxon>Fungi</taxon>
        <taxon>Dikarya</taxon>
        <taxon>Ascomycota</taxon>
        <taxon>Pezizomycotina</taxon>
        <taxon>Sordariomycetes</taxon>
        <taxon>Sordariomycetidae</taxon>
        <taxon>Diaporthales</taxon>
        <taxon>Schizoparmaceae</taxon>
        <taxon>Coniella</taxon>
    </lineage>
</organism>